<gene>
    <name evidence="1" type="ORF">AZE42_02888</name>
</gene>
<sequence>MTSPQLEVPCLLSSLPEELIARILEDCVSPPPVLLVRPSWHTLPPFFPCHSLLARPPPPSNTSRTSLSPLLVSRQFLRIGTPLYYQTLHLPTVTHAARVLEVLAAQPLLADAVRCVVLGCISLEGARVLRTCERIEDVDICMDVGTERNSPGNAAGDLDAEALCDALEQMDLKRLTIRKASCAHLTNMRPKYVLERIAKAVPSWPNLEYVHYALKIGSSPATRPLAHALSNAPKLRILKAQIPAVWNDLFLTISRNSTLKHITLYAEAVEGIMHTSLYMMEAKKHARLSELIKVGTSFIRTRAHTTAAVVQSPPPTRPSTPLSASRVKEVAAELMNPWLNYGAPFPVATRS</sequence>
<accession>A0A1J8PYA0</accession>
<evidence type="ECO:0008006" key="3">
    <source>
        <dbReference type="Google" id="ProtNLM"/>
    </source>
</evidence>
<evidence type="ECO:0000313" key="1">
    <source>
        <dbReference type="EMBL" id="OJA12715.1"/>
    </source>
</evidence>
<proteinExistence type="predicted"/>
<dbReference type="EMBL" id="LVVM01004530">
    <property type="protein sequence ID" value="OJA12715.1"/>
    <property type="molecule type" value="Genomic_DNA"/>
</dbReference>
<name>A0A1J8PYA0_9AGAM</name>
<protein>
    <recommendedName>
        <fullName evidence="3">F-box domain-containing protein</fullName>
    </recommendedName>
</protein>
<dbReference type="Proteomes" id="UP000183567">
    <property type="component" value="Unassembled WGS sequence"/>
</dbReference>
<keyword evidence="2" id="KW-1185">Reference proteome</keyword>
<comment type="caution">
    <text evidence="1">The sequence shown here is derived from an EMBL/GenBank/DDBJ whole genome shotgun (WGS) entry which is preliminary data.</text>
</comment>
<dbReference type="AlphaFoldDB" id="A0A1J8PYA0"/>
<reference evidence="1 2" key="1">
    <citation type="submission" date="2016-03" db="EMBL/GenBank/DDBJ databases">
        <title>Comparative genomics of the ectomycorrhizal sister species Rhizopogon vinicolor and Rhizopogon vesiculosus (Basidiomycota: Boletales) reveals a divergence of the mating type B locus.</title>
        <authorList>
            <person name="Mujic A.B."/>
            <person name="Kuo A."/>
            <person name="Tritt A."/>
            <person name="Lipzen A."/>
            <person name="Chen C."/>
            <person name="Johnson J."/>
            <person name="Sharma A."/>
            <person name="Barry K."/>
            <person name="Grigoriev I.V."/>
            <person name="Spatafora J.W."/>
        </authorList>
    </citation>
    <scope>NUCLEOTIDE SEQUENCE [LARGE SCALE GENOMIC DNA]</scope>
    <source>
        <strain evidence="1 2">AM-OR11-056</strain>
    </source>
</reference>
<organism evidence="1 2">
    <name type="scientific">Rhizopogon vesiculosus</name>
    <dbReference type="NCBI Taxonomy" id="180088"/>
    <lineage>
        <taxon>Eukaryota</taxon>
        <taxon>Fungi</taxon>
        <taxon>Dikarya</taxon>
        <taxon>Basidiomycota</taxon>
        <taxon>Agaricomycotina</taxon>
        <taxon>Agaricomycetes</taxon>
        <taxon>Agaricomycetidae</taxon>
        <taxon>Boletales</taxon>
        <taxon>Suillineae</taxon>
        <taxon>Rhizopogonaceae</taxon>
        <taxon>Rhizopogon</taxon>
    </lineage>
</organism>
<evidence type="ECO:0000313" key="2">
    <source>
        <dbReference type="Proteomes" id="UP000183567"/>
    </source>
</evidence>
<dbReference type="OrthoDB" id="2786563at2759"/>